<evidence type="ECO:0000313" key="2">
    <source>
        <dbReference type="Proteomes" id="UP000253437"/>
    </source>
</evidence>
<dbReference type="RefSeq" id="WP_114091688.1">
    <property type="nucleotide sequence ID" value="NZ_QOUW02000007.1"/>
</dbReference>
<reference evidence="1 2" key="1">
    <citation type="submission" date="2018-08" db="EMBL/GenBank/DDBJ databases">
        <title>Vibrio harveyi strains pathogenic to white snook Centropomus viridis Lockington (1877) and potential probiotic bacteria.</title>
        <authorList>
            <person name="Soto-Rodriguez S."/>
            <person name="Gomez-Gil B."/>
            <person name="Lozano-Olvera R."/>
        </authorList>
    </citation>
    <scope>NUCLEOTIDE SEQUENCE [LARGE SCALE GENOMIC DNA]</scope>
    <source>
        <strain evidence="1 2">CAIM 1508</strain>
    </source>
</reference>
<dbReference type="AlphaFoldDB" id="A0A8B3DT98"/>
<gene>
    <name evidence="1" type="ORF">DS957_003885</name>
</gene>
<dbReference type="Proteomes" id="UP000253437">
    <property type="component" value="Unassembled WGS sequence"/>
</dbReference>
<name>A0A8B3DT98_VIBHA</name>
<comment type="caution">
    <text evidence="1">The sequence shown here is derived from an EMBL/GenBank/DDBJ whole genome shotgun (WGS) entry which is preliminary data.</text>
</comment>
<evidence type="ECO:0000313" key="1">
    <source>
        <dbReference type="EMBL" id="RIW17916.1"/>
    </source>
</evidence>
<proteinExistence type="predicted"/>
<protein>
    <submittedName>
        <fullName evidence="1">Uncharacterized protein</fullName>
    </submittedName>
</protein>
<accession>A0A8B3DT98</accession>
<organism evidence="1 2">
    <name type="scientific">Vibrio harveyi</name>
    <name type="common">Beneckea harveyi</name>
    <dbReference type="NCBI Taxonomy" id="669"/>
    <lineage>
        <taxon>Bacteria</taxon>
        <taxon>Pseudomonadati</taxon>
        <taxon>Pseudomonadota</taxon>
        <taxon>Gammaproteobacteria</taxon>
        <taxon>Vibrionales</taxon>
        <taxon>Vibrionaceae</taxon>
        <taxon>Vibrio</taxon>
    </lineage>
</organism>
<sequence>MATNKMQAIKLSKLNKLLNEIYPEMQATSIKAGELGGINTELGNCVLINGMACQRLLDNGFNAKLVGGKAAFSVNKGKHGVLDFGYSQRGEAITPSGEMLHGYRGHCWIEIKKLNVIVDLTLPHLEQTFIHNNRQLGISDNEFKLSKSMVVSMDETQAWDKLLDGALGYHYQRNSNDSEFVNARYMDLEPLIFSIPQ</sequence>
<dbReference type="EMBL" id="QOUW02000007">
    <property type="protein sequence ID" value="RIW17916.1"/>
    <property type="molecule type" value="Genomic_DNA"/>
</dbReference>